<dbReference type="AlphaFoldDB" id="A0A365YWJ1"/>
<dbReference type="Gene3D" id="2.40.50.100">
    <property type="match status" value="1"/>
</dbReference>
<keyword evidence="2" id="KW-1185">Reference proteome</keyword>
<dbReference type="SUPFAM" id="SSF51230">
    <property type="entry name" value="Single hybrid motif"/>
    <property type="match status" value="1"/>
</dbReference>
<comment type="caution">
    <text evidence="1">The sequence shown here is derived from an EMBL/GenBank/DDBJ whole genome shotgun (WGS) entry which is preliminary data.</text>
</comment>
<evidence type="ECO:0008006" key="3">
    <source>
        <dbReference type="Google" id="ProtNLM"/>
    </source>
</evidence>
<dbReference type="Proteomes" id="UP000252680">
    <property type="component" value="Unassembled WGS sequence"/>
</dbReference>
<protein>
    <recommendedName>
        <fullName evidence="3">Lipoyl-binding domain-containing protein</fullName>
    </recommendedName>
</protein>
<sequence>MSNRPEHLLPPFEKLPAPEEIEQIAQWLAQAGLEGLELSNAAAGLKLRIRVGQDAVPCVVAPRDGAGMDGGVGTVAVTAPYFGHLCLAHPLRDAPFAPVGARVGKGDVVALLRLDTLLLRVVAPVAGKVTEVMGQHDVLLGYGAEIMRIRPD</sequence>
<reference evidence="1 2" key="1">
    <citation type="submission" date="2018-05" db="EMBL/GenBank/DDBJ databases">
        <title>Komagataeibacter cocois sp. nov., for a novel cellulose- producing strain isolated from coconut milk.</title>
        <authorList>
            <person name="Liu L."/>
            <person name="Wang Y."/>
            <person name="Liu S."/>
            <person name="Bi J."/>
            <person name="Chen H."/>
            <person name="Deng J."/>
            <person name="Zhang C."/>
            <person name="Hu Q."/>
            <person name="Li C."/>
        </authorList>
    </citation>
    <scope>NUCLEOTIDE SEQUENCE [LARGE SCALE GENOMIC DNA]</scope>
    <source>
        <strain evidence="1 2">WE7</strain>
    </source>
</reference>
<proteinExistence type="predicted"/>
<evidence type="ECO:0000313" key="2">
    <source>
        <dbReference type="Proteomes" id="UP000252680"/>
    </source>
</evidence>
<evidence type="ECO:0000313" key="1">
    <source>
        <dbReference type="EMBL" id="RBM07437.1"/>
    </source>
</evidence>
<dbReference type="InterPro" id="IPR011053">
    <property type="entry name" value="Single_hybrid_motif"/>
</dbReference>
<dbReference type="OrthoDB" id="7282278at2"/>
<accession>A0A365YWJ1</accession>
<organism evidence="1 2">
    <name type="scientific">Novacetimonas cocois</name>
    <dbReference type="NCBI Taxonomy" id="1747507"/>
    <lineage>
        <taxon>Bacteria</taxon>
        <taxon>Pseudomonadati</taxon>
        <taxon>Pseudomonadota</taxon>
        <taxon>Alphaproteobacteria</taxon>
        <taxon>Acetobacterales</taxon>
        <taxon>Acetobacteraceae</taxon>
        <taxon>Novacetimonas</taxon>
    </lineage>
</organism>
<dbReference type="RefSeq" id="WP_113595772.1">
    <property type="nucleotide sequence ID" value="NZ_QEXL01000008.1"/>
</dbReference>
<dbReference type="EMBL" id="QEXL01000008">
    <property type="protein sequence ID" value="RBM07437.1"/>
    <property type="molecule type" value="Genomic_DNA"/>
</dbReference>
<name>A0A365YWJ1_9PROT</name>
<gene>
    <name evidence="1" type="ORF">NJLHNGOC_07205</name>
</gene>